<dbReference type="RefSeq" id="XP_003884801.1">
    <property type="nucleotide sequence ID" value="XM_003884752.1"/>
</dbReference>
<feature type="region of interest" description="Disordered" evidence="1">
    <location>
        <begin position="646"/>
        <end position="670"/>
    </location>
</feature>
<feature type="compositionally biased region" description="Basic and acidic residues" evidence="1">
    <location>
        <begin position="1307"/>
        <end position="1325"/>
    </location>
</feature>
<reference evidence="2" key="2">
    <citation type="submission" date="2011-03" db="EMBL/GenBank/DDBJ databases">
        <title>Comparative genomics and transcriptomics of Neospora caninum and Toxoplasma gondii.</title>
        <authorList>
            <person name="Reid A.J."/>
            <person name="Sohal A."/>
            <person name="Harris D."/>
            <person name="Quail M."/>
            <person name="Sanders M."/>
            <person name="Berriman M."/>
            <person name="Wastling J.M."/>
            <person name="Pain A."/>
        </authorList>
    </citation>
    <scope>NUCLEOTIDE SEQUENCE</scope>
    <source>
        <strain evidence="2">Liverpool</strain>
    </source>
</reference>
<feature type="region of interest" description="Disordered" evidence="1">
    <location>
        <begin position="3768"/>
        <end position="3787"/>
    </location>
</feature>
<feature type="compositionally biased region" description="Basic and acidic residues" evidence="1">
    <location>
        <begin position="3256"/>
        <end position="3272"/>
    </location>
</feature>
<feature type="compositionally biased region" description="Low complexity" evidence="1">
    <location>
        <begin position="1022"/>
        <end position="1054"/>
    </location>
</feature>
<feature type="region of interest" description="Disordered" evidence="1">
    <location>
        <begin position="2536"/>
        <end position="2741"/>
    </location>
</feature>
<feature type="compositionally biased region" description="Low complexity" evidence="1">
    <location>
        <begin position="1868"/>
        <end position="1877"/>
    </location>
</feature>
<feature type="compositionally biased region" description="Low complexity" evidence="1">
    <location>
        <begin position="1597"/>
        <end position="1617"/>
    </location>
</feature>
<feature type="compositionally biased region" description="Basic and acidic residues" evidence="1">
    <location>
        <begin position="842"/>
        <end position="852"/>
    </location>
</feature>
<dbReference type="GeneID" id="13446477"/>
<dbReference type="Proteomes" id="UP000007494">
    <property type="component" value="Chromosome X"/>
</dbReference>
<feature type="region of interest" description="Disordered" evidence="1">
    <location>
        <begin position="3254"/>
        <end position="3275"/>
    </location>
</feature>
<dbReference type="eggNOG" id="ENOG502R050">
    <property type="taxonomic scope" value="Eukaryota"/>
</dbReference>
<organism evidence="2 4">
    <name type="scientific">Neospora caninum (strain Liverpool)</name>
    <dbReference type="NCBI Taxonomy" id="572307"/>
    <lineage>
        <taxon>Eukaryota</taxon>
        <taxon>Sar</taxon>
        <taxon>Alveolata</taxon>
        <taxon>Apicomplexa</taxon>
        <taxon>Conoidasida</taxon>
        <taxon>Coccidia</taxon>
        <taxon>Eucoccidiorida</taxon>
        <taxon>Eimeriorina</taxon>
        <taxon>Sarcocystidae</taxon>
        <taxon>Neospora</taxon>
    </lineage>
</organism>
<dbReference type="InParanoid" id="F0VL21"/>
<feature type="compositionally biased region" description="Low complexity" evidence="1">
    <location>
        <begin position="1061"/>
        <end position="1070"/>
    </location>
</feature>
<feature type="region of interest" description="Disordered" evidence="1">
    <location>
        <begin position="3361"/>
        <end position="3395"/>
    </location>
</feature>
<accession>F0VL21</accession>
<feature type="compositionally biased region" description="Low complexity" evidence="1">
    <location>
        <begin position="3726"/>
        <end position="3735"/>
    </location>
</feature>
<dbReference type="OMA" id="FRCYWRE"/>
<feature type="region of interest" description="Disordered" evidence="1">
    <location>
        <begin position="2969"/>
        <end position="3152"/>
    </location>
</feature>
<feature type="region of interest" description="Disordered" evidence="1">
    <location>
        <begin position="1001"/>
        <end position="1167"/>
    </location>
</feature>
<feature type="compositionally biased region" description="Basic and acidic residues" evidence="1">
    <location>
        <begin position="235"/>
        <end position="263"/>
    </location>
</feature>
<feature type="compositionally biased region" description="Basic and acidic residues" evidence="1">
    <location>
        <begin position="940"/>
        <end position="959"/>
    </location>
</feature>
<reference evidence="3" key="4">
    <citation type="journal article" date="2015" name="PLoS ONE">
        <title>Comprehensive Evaluation of Toxoplasma gondii VEG and Neospora caninum LIV Genomes with Tachyzoite Stage Transcriptome and Proteome Defines Novel Transcript Features.</title>
        <authorList>
            <person name="Ramaprasad A."/>
            <person name="Mourier T."/>
            <person name="Naeem R."/>
            <person name="Malas T.B."/>
            <person name="Moussa E."/>
            <person name="Panigrahi A."/>
            <person name="Vermont S.J."/>
            <person name="Otto T.D."/>
            <person name="Wastling J."/>
            <person name="Pain A."/>
        </authorList>
    </citation>
    <scope>NUCLEOTIDE SEQUENCE</scope>
    <source>
        <strain evidence="3">Liverpool</strain>
    </source>
</reference>
<feature type="compositionally biased region" description="Basic and acidic residues" evidence="1">
    <location>
        <begin position="3190"/>
        <end position="3204"/>
    </location>
</feature>
<feature type="region of interest" description="Disordered" evidence="1">
    <location>
        <begin position="3415"/>
        <end position="3438"/>
    </location>
</feature>
<evidence type="ECO:0000313" key="3">
    <source>
        <dbReference type="EMBL" id="CEL69490.1"/>
    </source>
</evidence>
<feature type="region of interest" description="Disordered" evidence="1">
    <location>
        <begin position="1506"/>
        <end position="1531"/>
    </location>
</feature>
<feature type="compositionally biased region" description="Gly residues" evidence="1">
    <location>
        <begin position="3549"/>
        <end position="3564"/>
    </location>
</feature>
<feature type="region of interest" description="Disordered" evidence="1">
    <location>
        <begin position="1818"/>
        <end position="1998"/>
    </location>
</feature>
<feature type="compositionally biased region" description="Gly residues" evidence="1">
    <location>
        <begin position="1878"/>
        <end position="1887"/>
    </location>
</feature>
<feature type="region of interest" description="Disordered" evidence="1">
    <location>
        <begin position="210"/>
        <end position="294"/>
    </location>
</feature>
<feature type="compositionally biased region" description="Basic and acidic residues" evidence="1">
    <location>
        <begin position="539"/>
        <end position="550"/>
    </location>
</feature>
<feature type="region of interest" description="Disordered" evidence="1">
    <location>
        <begin position="3317"/>
        <end position="3349"/>
    </location>
</feature>
<feature type="compositionally biased region" description="Basic and acidic residues" evidence="1">
    <location>
        <begin position="1946"/>
        <end position="1956"/>
    </location>
</feature>
<evidence type="ECO:0000313" key="2">
    <source>
        <dbReference type="EMBL" id="CBZ54773.1"/>
    </source>
</evidence>
<feature type="compositionally biased region" description="Low complexity" evidence="1">
    <location>
        <begin position="1116"/>
        <end position="1132"/>
    </location>
</feature>
<feature type="compositionally biased region" description="Low complexity" evidence="1">
    <location>
        <begin position="505"/>
        <end position="515"/>
    </location>
</feature>
<proteinExistence type="predicted"/>
<dbReference type="EMBL" id="FR823391">
    <property type="protein sequence ID" value="CBZ54773.1"/>
    <property type="molecule type" value="Genomic_DNA"/>
</dbReference>
<reference evidence="4" key="3">
    <citation type="journal article" date="2012" name="PLoS Pathog.">
        <title>Comparative genomics of the apicomplexan parasites Toxoplasma gondii and Neospora caninum: Coccidia differing in host range and transmission strategy.</title>
        <authorList>
            <person name="Reid A.J."/>
            <person name="Vermont S.J."/>
            <person name="Cotton J.A."/>
            <person name="Harris D."/>
            <person name="Hill-Cawthorne G.A."/>
            <person name="Konen-Waisman S."/>
            <person name="Latham S.M."/>
            <person name="Mourier T."/>
            <person name="Norton R."/>
            <person name="Quail M.A."/>
            <person name="Sanders M."/>
            <person name="Shanmugam D."/>
            <person name="Sohal A."/>
            <person name="Wasmuth J.D."/>
            <person name="Brunk B."/>
            <person name="Grigg M.E."/>
            <person name="Howard J.C."/>
            <person name="Parkinson J."/>
            <person name="Roos D.S."/>
            <person name="Trees A.J."/>
            <person name="Berriman M."/>
            <person name="Pain A."/>
            <person name="Wastling J.M."/>
        </authorList>
    </citation>
    <scope>NUCLEOTIDE SEQUENCE [LARGE SCALE GENOMIC DNA]</scope>
    <source>
        <strain evidence="4">Liverpool</strain>
    </source>
</reference>
<dbReference type="VEuPathDB" id="ToxoDB:NCLIV_051990"/>
<feature type="region of interest" description="Disordered" evidence="1">
    <location>
        <begin position="1710"/>
        <end position="1788"/>
    </location>
</feature>
<feature type="region of interest" description="Disordered" evidence="1">
    <location>
        <begin position="139"/>
        <end position="168"/>
    </location>
</feature>
<feature type="compositionally biased region" description="Basic and acidic residues" evidence="1">
    <location>
        <begin position="1272"/>
        <end position="1294"/>
    </location>
</feature>
<feature type="region of interest" description="Disordered" evidence="1">
    <location>
        <begin position="2911"/>
        <end position="2939"/>
    </location>
</feature>
<dbReference type="EMBL" id="LN714485">
    <property type="protein sequence ID" value="CEL69490.1"/>
    <property type="molecule type" value="Genomic_DNA"/>
</dbReference>
<reference evidence="2" key="1">
    <citation type="submission" date="2011-02" db="EMBL/GenBank/DDBJ databases">
        <authorList>
            <person name="Aslett M."/>
        </authorList>
    </citation>
    <scope>NUCLEOTIDE SEQUENCE</scope>
    <source>
        <strain evidence="2">Liverpool</strain>
    </source>
</reference>
<feature type="region of interest" description="Disordered" evidence="1">
    <location>
        <begin position="720"/>
        <end position="974"/>
    </location>
</feature>
<feature type="compositionally biased region" description="Low complexity" evidence="1">
    <location>
        <begin position="1825"/>
        <end position="1838"/>
    </location>
</feature>
<feature type="compositionally biased region" description="Low complexity" evidence="1">
    <location>
        <begin position="1644"/>
        <end position="1670"/>
    </location>
</feature>
<feature type="compositionally biased region" description="Polar residues" evidence="1">
    <location>
        <begin position="3624"/>
        <end position="3634"/>
    </location>
</feature>
<feature type="compositionally biased region" description="Basic and acidic residues" evidence="1">
    <location>
        <begin position="3128"/>
        <end position="3144"/>
    </location>
</feature>
<feature type="region of interest" description="Disordered" evidence="1">
    <location>
        <begin position="3549"/>
        <end position="3634"/>
    </location>
</feature>
<feature type="compositionally biased region" description="Low complexity" evidence="1">
    <location>
        <begin position="857"/>
        <end position="870"/>
    </location>
</feature>
<feature type="region of interest" description="Disordered" evidence="1">
    <location>
        <begin position="2244"/>
        <end position="2363"/>
    </location>
</feature>
<feature type="compositionally biased region" description="Basic and acidic residues" evidence="1">
    <location>
        <begin position="1002"/>
        <end position="1019"/>
    </location>
</feature>
<feature type="region of interest" description="Disordered" evidence="1">
    <location>
        <begin position="1580"/>
        <end position="1670"/>
    </location>
</feature>
<feature type="region of interest" description="Disordered" evidence="1">
    <location>
        <begin position="3177"/>
        <end position="3230"/>
    </location>
</feature>
<feature type="compositionally biased region" description="Low complexity" evidence="1">
    <location>
        <begin position="1509"/>
        <end position="1519"/>
    </location>
</feature>
<evidence type="ECO:0000256" key="1">
    <source>
        <dbReference type="SAM" id="MobiDB-lite"/>
    </source>
</evidence>
<feature type="region of interest" description="Disordered" evidence="1">
    <location>
        <begin position="488"/>
        <end position="599"/>
    </location>
</feature>
<feature type="compositionally biased region" description="Basic and acidic residues" evidence="1">
    <location>
        <begin position="775"/>
        <end position="802"/>
    </location>
</feature>
<sequence>MDCEWGERTLGDRLDSWTFFRGPEGLETAPPGWDSLSHIFADPLCPAGLTASQLKSPLEHRAAPSPRLARCVSPSPFAQECAGLGLVWGEDGLDGSRRGPVTSPDHMQAPFPSPLSAFPSPAQGRGFARCSRMPSPLFSGAHPVPSSSRLRSASPLFSSGSASHRAGGEDRRVVQWLESQVNDPQSVHCLRGGVRRVARTVSLLCVAAAGGQDRDEAKRQRGAEGNVDGDAAEPPQREARERDDAQERRIRESRRERSGDGRDPAVGGDRGRSPGTDPRSNGQRGDRDAGDSERYWQRRGGLEGEGDRSATCHVSASALVSAVQNSRENLNSLTGVLTTLRLSSKDDESDFDLPLFVQSQTAREKHHQKSLELGRMLVGSPESGFPPGLQIPGVYRGLKACASQNPQNAEASKEQAERLEAPNPTHRYLPEGAGRDEESVVETEITEQLLFNANAAVEGTTLYNNLLCESGPPGTWSANSSVLVPAGLSRHGKRGTQPLPPSPLSSPASTSPSAARSTGGVVQAEGKGSEAEAGGNEEPALRPESSDARSAKMAAGDSGETRRENDACPRRVMSSAPADEDGSSGGAGDASHWDGAEGREDSAADAVDCLRAVIDRNITALPGFMTVGRYACDLFPKSSRVLSETRAHGLAGSGRPLSPSPPSSPFSARAEAAPADVLAARLARALEGERLASDFSDATAASDLGDFLEGSCAPQAFQRGRQAAASVRGARRKRVVDQGPSPPPSSPAVRDRSLVRWSQRLPVFATHPLPPSATRSRDKDQPRREESAKDRAMAAEAEHALAGRDVPPSHGLENTGLQRSAEQRDTETGRPGGTQHGNLAQVKKEAAEERPGDTPSGTAGAAQGAEATETGSRRAAGTAKGRAWDEGAAPATMATDERFSPEASDCMQRDAKLPQSRVHVSSSTAVGPCEPVDSAMKAAQTDKDADHHGGSVCAEKEKPSQFSGASFPPGQGAQDEMWRVAGGMYNGWKGTYDVWIYRRVPHAREGKEDEKRKDGEKKAGKGKPTSHGASPSANSSSDPAPSPGACEAPTSASAPGPPPRGVSTSPSSGSKSEESGDTQGEARGCLPSSSSPLDAKRESGLPAAGDRMGKTQAEEASSSPAPPSASDALASSQRSGETREAGAAGDNDEKGEARAGEKDEPAPLPAYEWRVKRFSALIHGHEKASRLASKYCAYLERFGRIRGRLSICNTCGREACPGCTPTKKKAGGLDASPQCRNGRDGAHGAGGAGKAPKRRSLGKKGAAGAAGAVGGDKARKGTSEDDTERDRQDRREENGTPESPHRKRPAERRVEKQEKEGREEDRGEGKNAFLSSGKTSFESSHSLASNMRSSSCTSFETKRALSPSSLADGGKREEGARGRSSLASDGPSRDTAPRSHSSSAWACGSSRRGAKNPGESLRRTAVPTLLGDNGVVPPSRAETQAEASALQQVFEVYSEAGEAWETLASPVCFSPSGCLASWDAVGFLLGARQTTAVARLGSGRMNEAGRKGSLGALNSGASSTPKGKGLGSAGKRDSVTLSFLARVCRKLKLFLLLRSHTGASRGLPGDPKCLLSAQTVDGKPAPEIAGSAGRGEGSEPGAGPNAAGGPLLRPLGSSASGWSPSRQSDARAVSSPTPQGTSPGHGVPSARSPRQASSPLPLEPASPGSPLSPEAFAAGVRPLLETAWPLCVPGAPQLDPETPDPQLASWLSPAVKTEPSGASNAESGTVRGGLSSLGEPRSSAAPAAYPPSAGGQLPSQPRDTPPGSAASGGRCGLPAAFDGPSSSGAGYSVSPGSGFPASGASPHGSPFFPEPYGFHPALGGEFASPRPHGPFAFPGAPGSLPPGASPMGSSRPSPFLDASARGQSGDSRPLGSLRGAAAGAGPGGGRGPPFFESTAEGDRRFAPGTGAMATPDGGVNRRGPGEKGRAPNEDEKKKGKKAKKSGRSAGIEERLSREEAYDVVVEDESEARRQAASATETRREVGQGKDGETNGTSDQPADVLHGYFKARVRNRRIRDGLLLRMTAVLLGKGFYDMETVERGAARRRGAWGDLGEEEESETKCLFSNPVSQKPCDFILYFDTRENRDASVALLNQALPAAPPRLPPRNGESQGRRTLRQLYDHFLEPKCQCLEDKTLKVKRGVINLLGFPRLYVKLHCSISWDERLSLFSSFLHWLCREDDSLPPPWSSPELHPELLTYLAELGRKGFASGGAAATTAVNAPDLPLDDAALLAKNTALLRAYMQQDTGTAGSGSAGVTPSDNDLSRKEEEPEDTEKDSALLPDGLGPEGSGKGDGEREEEDKRGGGDEGSSFCAGSPLRQSASGPPAPGENASRPSTPPTPGGPSSVAAGCGVDRAPADGCADSSPVASEHASLLSSPSATRAEALSVPGVGLVDLSLPDGVKFDKSKLAFRCYWREGHGGLFTVGAGPVLSPSSGGVGAFLPSRPTVCAAQNKSRTFSCRKYGLYQSRVLALQARLLSELLWPQPPSPARIRVSAIAAVVYGLTAAPVPLADPWQAVCGVAVAEDALRQRREIWKKLLDPSQERPDPAPLSQLSLPPVSAPPRGFGQELAKGCDGQGEGFPCGSPWPAEGETALGATGNPRGFASAWATPHGKPGGDTDAAEAQSNYGSDPGSVEGSAGAGMQPRWWPSNVSEAPGAGPCQVGLGAGPPLPAPQGSLGPGGDGRGARMSYDQAPADRSASGAPRPPFAGPFSAGSFPHRGPSFSAPPAHRSPFPPGPGTAGQRLAVDSPFLSLKSEAVPQSGMMAHASSFEKGDGSQENLLAKKRKTEGPSEPPAPDERQVTNASRGKALDARPADVSDGSVPDGGSPPFFPRDTNSVEGGLAPCLGPHTASSEDHLATQNASFGCGISPPTGSSPPVGGGFPQRPGGGPTVPYSTAAGGSYASVPPHMSPFYRPGQKGEADSTFGHAPPSGYDLSAPSPSVSPKLPVSVPSFGNLDGGMNAFALFSPGMHGSQGHGRDAPWGHHLGTSQGEARGSEEGYFGASRGPKTHELEESLGGQGEEGVGRERQRKRRKSVVSLSSQDDNSLFAPTSAQPPSVPFSAGDGLGDASGIQVAHQAGPHFSHGGSPAPSVPDANAMASQQGAAGGLPEAPTVPSELVDGSVRRQSASIHEDLPASRAAAEKADFPAEGAQNASAQQLSAETLTFLLGANVVWEENEKRWRVQVRPPSPRGDCDKESTDGKLGGDKRKRKRDSISSGTNRRSSAGTDPEDHKAGTLEWVSLAQLHQAQKLQNQLVGKMERGKGEAGDEERLGGDGRGNIFFDANGTDENAKKAALLKARRWLRRRIVQGQILVAGLNRDGLFSPPPDGPERSSSSVGTFAGGSSERPVDPAAVPSLSPFCSPAPFGAPPGPHKPSAGFHPQPSAPHPTGDAFRPPTPLPAPQAPLDTRAYLGSPPAYAPSDMARPPYGGRPEGVREEGRAAPEQGRAFFFDDGKVDARGAAGGQFRQGTRVLQPHSAPQARFDFPQPPMVPSGRAYRGVRGVPMGTQGQGGPSGPYYMNGFAGPRGPAFSNQAALLPASSPFPPREFAGGVGAPAGAGGRSGGDSGPHLPGRNALQVQAGFSGLPGPQERPGPGMGLPSGSPQAVFPHDPERGERGPSFPGAPTVSPSGPFAQTPSGVMFMGRGGREEPGDLHASQCGIAPHPLGGPRGLTHASPMPAYGGGTGGAMVPAESDARRAGCGTPGASHPEMFLGHDRRLHPEMSPPSAAPSWGSAGAGTFASPPENRQGLATWSEGQAASNDFFVFQGMNMHAPGPPFHPDLSNQARGAG</sequence>
<dbReference type="OrthoDB" id="331911at2759"/>
<feature type="compositionally biased region" description="Basic and acidic residues" evidence="1">
    <location>
        <begin position="559"/>
        <end position="569"/>
    </location>
</feature>
<name>F0VL21_NEOCL</name>
<feature type="compositionally biased region" description="Low complexity" evidence="1">
    <location>
        <begin position="1738"/>
        <end position="1749"/>
    </location>
</feature>
<feature type="region of interest" description="Disordered" evidence="1">
    <location>
        <begin position="1350"/>
        <end position="1439"/>
    </location>
</feature>
<feature type="compositionally biased region" description="Basic and acidic residues" evidence="1">
    <location>
        <begin position="1976"/>
        <end position="1988"/>
    </location>
</feature>
<feature type="compositionally biased region" description="Polar residues" evidence="1">
    <location>
        <begin position="3041"/>
        <end position="3053"/>
    </location>
</feature>
<protein>
    <submittedName>
        <fullName evidence="3">AP2 domain transcription factor AP2X-8</fullName>
    </submittedName>
</protein>
<feature type="compositionally biased region" description="Basic and acidic residues" evidence="1">
    <location>
        <begin position="284"/>
        <end position="294"/>
    </location>
</feature>
<keyword evidence="4" id="KW-1185">Reference proteome</keyword>
<evidence type="ECO:0000313" key="4">
    <source>
        <dbReference type="Proteomes" id="UP000007494"/>
    </source>
</evidence>
<feature type="region of interest" description="Disordered" evidence="1">
    <location>
        <begin position="1219"/>
        <end position="1335"/>
    </location>
</feature>
<gene>
    <name evidence="3" type="ORF">BN1204_051990</name>
    <name evidence="2" type="ORF">NCLIV_051990</name>
</gene>
<feature type="compositionally biased region" description="Basic and acidic residues" evidence="1">
    <location>
        <begin position="1919"/>
        <end position="1933"/>
    </location>
</feature>
<feature type="compositionally biased region" description="Basic and acidic residues" evidence="1">
    <location>
        <begin position="1147"/>
        <end position="1161"/>
    </location>
</feature>
<feature type="region of interest" description="Disordered" evidence="1">
    <location>
        <begin position="2765"/>
        <end position="2851"/>
    </location>
</feature>
<feature type="compositionally biased region" description="Basic and acidic residues" evidence="1">
    <location>
        <begin position="212"/>
        <end position="222"/>
    </location>
</feature>
<feature type="compositionally biased region" description="Low complexity" evidence="1">
    <location>
        <begin position="145"/>
        <end position="163"/>
    </location>
</feature>
<feature type="compositionally biased region" description="Low complexity" evidence="1">
    <location>
        <begin position="1394"/>
        <end position="1407"/>
    </location>
</feature>
<feature type="region of interest" description="Disordered" evidence="1">
    <location>
        <begin position="3719"/>
        <end position="3746"/>
    </location>
</feature>
<feature type="compositionally biased region" description="Basic and acidic residues" evidence="1">
    <location>
        <begin position="2288"/>
        <end position="2303"/>
    </location>
</feature>